<dbReference type="Gene3D" id="3.20.20.80">
    <property type="entry name" value="Glycosidases"/>
    <property type="match status" value="1"/>
</dbReference>
<gene>
    <name evidence="3" type="ORF">K431DRAFT_309533</name>
</gene>
<evidence type="ECO:0000313" key="4">
    <source>
        <dbReference type="Proteomes" id="UP000799441"/>
    </source>
</evidence>
<dbReference type="InterPro" id="IPR039514">
    <property type="entry name" value="6GAL-like"/>
</dbReference>
<keyword evidence="3" id="KW-0378">Hydrolase</keyword>
<evidence type="ECO:0000256" key="1">
    <source>
        <dbReference type="SAM" id="SignalP"/>
    </source>
</evidence>
<evidence type="ECO:0000259" key="2">
    <source>
        <dbReference type="Pfam" id="PF14587"/>
    </source>
</evidence>
<protein>
    <submittedName>
        <fullName evidence="3">Glycoside hydrolase family 30 protein</fullName>
    </submittedName>
</protein>
<dbReference type="GO" id="GO:0004553">
    <property type="term" value="F:hydrolase activity, hydrolyzing O-glycosyl compounds"/>
    <property type="evidence" value="ECO:0007669"/>
    <property type="project" value="InterPro"/>
</dbReference>
<dbReference type="Proteomes" id="UP000799441">
    <property type="component" value="Unassembled WGS sequence"/>
</dbReference>
<dbReference type="InterPro" id="IPR017853">
    <property type="entry name" value="GH"/>
</dbReference>
<feature type="signal peptide" evidence="1">
    <location>
        <begin position="1"/>
        <end position="22"/>
    </location>
</feature>
<evidence type="ECO:0000313" key="3">
    <source>
        <dbReference type="EMBL" id="KAF2725384.1"/>
    </source>
</evidence>
<comment type="caution">
    <text evidence="3">The sequence shown here is derived from an EMBL/GenBank/DDBJ whole genome shotgun (WGS) entry which is preliminary data.</text>
</comment>
<keyword evidence="4" id="KW-1185">Reference proteome</keyword>
<dbReference type="InterPro" id="IPR039743">
    <property type="entry name" value="6GAL/EXGAL"/>
</dbReference>
<name>A0A9P4USU6_9PEZI</name>
<keyword evidence="1" id="KW-0732">Signal</keyword>
<dbReference type="PANTHER" id="PTHR42767">
    <property type="entry name" value="ENDO-BETA-1,6-GALACTANASE"/>
    <property type="match status" value="1"/>
</dbReference>
<dbReference type="AlphaFoldDB" id="A0A9P4USU6"/>
<dbReference type="PANTHER" id="PTHR42767:SF1">
    <property type="entry name" value="ENDO-BETA-1,6-GALACTANASE-LIKE DOMAIN-CONTAINING PROTEIN"/>
    <property type="match status" value="1"/>
</dbReference>
<reference evidence="3" key="1">
    <citation type="journal article" date="2020" name="Stud. Mycol.">
        <title>101 Dothideomycetes genomes: a test case for predicting lifestyles and emergence of pathogens.</title>
        <authorList>
            <person name="Haridas S."/>
            <person name="Albert R."/>
            <person name="Binder M."/>
            <person name="Bloem J."/>
            <person name="Labutti K."/>
            <person name="Salamov A."/>
            <person name="Andreopoulos B."/>
            <person name="Baker S."/>
            <person name="Barry K."/>
            <person name="Bills G."/>
            <person name="Bluhm B."/>
            <person name="Cannon C."/>
            <person name="Castanera R."/>
            <person name="Culley D."/>
            <person name="Daum C."/>
            <person name="Ezra D."/>
            <person name="Gonzalez J."/>
            <person name="Henrissat B."/>
            <person name="Kuo A."/>
            <person name="Liang C."/>
            <person name="Lipzen A."/>
            <person name="Lutzoni F."/>
            <person name="Magnuson J."/>
            <person name="Mondo S."/>
            <person name="Nolan M."/>
            <person name="Ohm R."/>
            <person name="Pangilinan J."/>
            <person name="Park H.-J."/>
            <person name="Ramirez L."/>
            <person name="Alfaro M."/>
            <person name="Sun H."/>
            <person name="Tritt A."/>
            <person name="Yoshinaga Y."/>
            <person name="Zwiers L.-H."/>
            <person name="Turgeon B."/>
            <person name="Goodwin S."/>
            <person name="Spatafora J."/>
            <person name="Crous P."/>
            <person name="Grigoriev I."/>
        </authorList>
    </citation>
    <scope>NUCLEOTIDE SEQUENCE</scope>
    <source>
        <strain evidence="3">CBS 116435</strain>
    </source>
</reference>
<proteinExistence type="predicted"/>
<feature type="domain" description="Endo-beta-1,6-galactanase-like" evidence="2">
    <location>
        <begin position="24"/>
        <end position="220"/>
    </location>
</feature>
<feature type="chain" id="PRO_5040288222" evidence="1">
    <location>
        <begin position="23"/>
        <end position="528"/>
    </location>
</feature>
<dbReference type="Pfam" id="PF14587">
    <property type="entry name" value="Glyco_hydr_30_2"/>
    <property type="match status" value="1"/>
</dbReference>
<sequence>MFSSSTLMHLTVFAAVQSQVSGVKIRIGDEPKQTINAFGASGAWWPNDLIHFPQSVQDDLARFLFSEDGIYLSSYRYNMGGDGGDDTETVSPWGSRVESFLLRDGTYDWSRDHAGVTFLEKAQQYNVSDTAFFINAAPSHIASNGAACGWNMTSDKVEEFVDYIQTVLSHWLDQGITIKYVSPMNEPDNNRAGCGAGGQEGMAVDPALRTDVFKAINTAKQATNAQNVGIIGDETSRVVEQALSEDPIWLPIGAQELAGIAIHNYDYPDDTALVKYYQSVQNLTNATVPPIKFTETCCSTTPGSGPDVFGAQYDPTMQNALIVARYIWQFLTLADATSFDWWTAVTQLPCSPTEDGEQCATAINETAGYNSGLVYIDGNYNETKDFNLYYTKRAFMMKHFAYFHRPGSVRYAVEPSSLPIGVNAFATLGKAQSSSEHGWRSHEPTASQAMRVLLINNQTTAIPITLSIPKGAQLKQIVETTAQVDWANISDLPQVRREIVNFELPPQSLWTLQFSIDSKKWPGSYRFK</sequence>
<dbReference type="SUPFAM" id="SSF51445">
    <property type="entry name" value="(Trans)glycosidases"/>
    <property type="match status" value="1"/>
</dbReference>
<accession>A0A9P4USU6</accession>
<organism evidence="3 4">
    <name type="scientific">Polychaeton citri CBS 116435</name>
    <dbReference type="NCBI Taxonomy" id="1314669"/>
    <lineage>
        <taxon>Eukaryota</taxon>
        <taxon>Fungi</taxon>
        <taxon>Dikarya</taxon>
        <taxon>Ascomycota</taxon>
        <taxon>Pezizomycotina</taxon>
        <taxon>Dothideomycetes</taxon>
        <taxon>Dothideomycetidae</taxon>
        <taxon>Capnodiales</taxon>
        <taxon>Capnodiaceae</taxon>
        <taxon>Polychaeton</taxon>
    </lineage>
</organism>
<dbReference type="OrthoDB" id="2012278at2759"/>
<dbReference type="EMBL" id="MU003768">
    <property type="protein sequence ID" value="KAF2725384.1"/>
    <property type="molecule type" value="Genomic_DNA"/>
</dbReference>